<dbReference type="GO" id="GO:0005730">
    <property type="term" value="C:nucleolus"/>
    <property type="evidence" value="ECO:0007669"/>
    <property type="project" value="TreeGrafter"/>
</dbReference>
<protein>
    <submittedName>
        <fullName evidence="1">Uncharacterized protein</fullName>
    </submittedName>
</protein>
<accession>A0A8D2KDV5</accession>
<keyword evidence="2" id="KW-1185">Reference proteome</keyword>
<dbReference type="GO" id="GO:2000051">
    <property type="term" value="P:negative regulation of non-canonical Wnt signaling pathway"/>
    <property type="evidence" value="ECO:0007669"/>
    <property type="project" value="TreeGrafter"/>
</dbReference>
<evidence type="ECO:0000313" key="1">
    <source>
        <dbReference type="Ensembl" id="ENSUPAP00010005523.1"/>
    </source>
</evidence>
<proteinExistence type="predicted"/>
<sequence>MLWQFLQKEAELRLVKFLPEILALQRDLVKQFQNVPEDEYSTIRSFISSHSSDGLRQLFHNRITIFLSTWNALRRSLETNGEIKLPKEYCSSDLDLDTDFEVVLPRRQGLGLCSTALVSYLINLHNEIIHTVEKFSRENNSYSVDASEVTDLHVVSYEVERDLIPLILSNCQYQVEQGGKTSQEFDLEKIQQQISSRFLQGKPLLTLKGIPTLVYRHDWNFEHLFMGIKNKMAQSPLPSSAIGAISGQLQSYSDACEALSVVEITLGFLGTAGGDPNMHLNVYVQDILRMGDQMTPILKALSRGQLKHAIALWQFLSAHKSEQLLRLKKDPFREISPVFKADLSPESAKLLSTFLNHTDLDVFLLELHEMMVLKLRKTQTRDSFNPEWSLRDTLVSYIETKDSDVLPEVESQFPEEILLSSCVSVWKAAAARKQDRQAR</sequence>
<organism evidence="1 2">
    <name type="scientific">Urocitellus parryii</name>
    <name type="common">Arctic ground squirrel</name>
    <name type="synonym">Spermophilus parryii</name>
    <dbReference type="NCBI Taxonomy" id="9999"/>
    <lineage>
        <taxon>Eukaryota</taxon>
        <taxon>Metazoa</taxon>
        <taxon>Chordata</taxon>
        <taxon>Craniata</taxon>
        <taxon>Vertebrata</taxon>
        <taxon>Euteleostomi</taxon>
        <taxon>Mammalia</taxon>
        <taxon>Eutheria</taxon>
        <taxon>Euarchontoglires</taxon>
        <taxon>Glires</taxon>
        <taxon>Rodentia</taxon>
        <taxon>Sciuromorpha</taxon>
        <taxon>Sciuridae</taxon>
        <taxon>Xerinae</taxon>
        <taxon>Marmotini</taxon>
        <taxon>Urocitellus</taxon>
    </lineage>
</organism>
<dbReference type="GeneTree" id="ENSGT00630000089884"/>
<dbReference type="GO" id="GO:0016020">
    <property type="term" value="C:membrane"/>
    <property type="evidence" value="ECO:0007669"/>
    <property type="project" value="TreeGrafter"/>
</dbReference>
<dbReference type="GO" id="GO:0005829">
    <property type="term" value="C:cytosol"/>
    <property type="evidence" value="ECO:0007669"/>
    <property type="project" value="TreeGrafter"/>
</dbReference>
<dbReference type="GO" id="GO:0002040">
    <property type="term" value="P:sprouting angiogenesis"/>
    <property type="evidence" value="ECO:0007669"/>
    <property type="project" value="TreeGrafter"/>
</dbReference>
<dbReference type="PANTHER" id="PTHR22605:SF16">
    <property type="entry name" value="E3 UBIQUITIN-PROTEIN LIGASE RNF213"/>
    <property type="match status" value="1"/>
</dbReference>
<dbReference type="Proteomes" id="UP000694417">
    <property type="component" value="Unplaced"/>
</dbReference>
<name>A0A8D2KDV5_UROPR</name>
<dbReference type="GO" id="GO:0016887">
    <property type="term" value="F:ATP hydrolysis activity"/>
    <property type="evidence" value="ECO:0007669"/>
    <property type="project" value="InterPro"/>
</dbReference>
<dbReference type="GO" id="GO:0006511">
    <property type="term" value="P:ubiquitin-dependent protein catabolic process"/>
    <property type="evidence" value="ECO:0007669"/>
    <property type="project" value="TreeGrafter"/>
</dbReference>
<reference evidence="1" key="1">
    <citation type="submission" date="2025-08" db="UniProtKB">
        <authorList>
            <consortium name="Ensembl"/>
        </authorList>
    </citation>
    <scope>IDENTIFICATION</scope>
</reference>
<evidence type="ECO:0000313" key="2">
    <source>
        <dbReference type="Proteomes" id="UP000694417"/>
    </source>
</evidence>
<dbReference type="AlphaFoldDB" id="A0A8D2KDV5"/>
<reference evidence="1" key="2">
    <citation type="submission" date="2025-09" db="UniProtKB">
        <authorList>
            <consortium name="Ensembl"/>
        </authorList>
    </citation>
    <scope>IDENTIFICATION</scope>
</reference>
<dbReference type="PANTHER" id="PTHR22605">
    <property type="entry name" value="RZ-TYPE DOMAIN-CONTAINING PROTEIN"/>
    <property type="match status" value="1"/>
</dbReference>
<dbReference type="InterPro" id="IPR031248">
    <property type="entry name" value="RNF213"/>
</dbReference>
<dbReference type="GO" id="GO:0004842">
    <property type="term" value="F:ubiquitin-protein transferase activity"/>
    <property type="evidence" value="ECO:0007669"/>
    <property type="project" value="InterPro"/>
</dbReference>
<dbReference type="Ensembl" id="ENSUPAT00010006326.1">
    <property type="protein sequence ID" value="ENSUPAP00010005523.1"/>
    <property type="gene ID" value="ENSUPAG00010004472.1"/>
</dbReference>